<accession>A0A094XES3</accession>
<dbReference type="InterPro" id="IPR036679">
    <property type="entry name" value="FlgN-like_sf"/>
</dbReference>
<dbReference type="Proteomes" id="UP000002754">
    <property type="component" value="Unassembled WGS sequence"/>
</dbReference>
<evidence type="ECO:0008006" key="7">
    <source>
        <dbReference type="Google" id="ProtNLM"/>
    </source>
</evidence>
<feature type="region of interest" description="Disordered" evidence="2">
    <location>
        <begin position="143"/>
        <end position="165"/>
    </location>
</feature>
<evidence type="ECO:0000256" key="1">
    <source>
        <dbReference type="ARBA" id="ARBA00022795"/>
    </source>
</evidence>
<evidence type="ECO:0000313" key="4">
    <source>
        <dbReference type="EMBL" id="THG89523.1"/>
    </source>
</evidence>
<dbReference type="EMBL" id="ALPT02000034">
    <property type="protein sequence ID" value="KGA97240.1"/>
    <property type="molecule type" value="Genomic_DNA"/>
</dbReference>
<dbReference type="Gene3D" id="1.20.58.300">
    <property type="entry name" value="FlgN-like"/>
    <property type="match status" value="1"/>
</dbReference>
<protein>
    <recommendedName>
        <fullName evidence="7">Flagellar protein FlgN</fullName>
    </recommendedName>
</protein>
<gene>
    <name evidence="4" type="ORF">AJ85_16995</name>
    <name evidence="3" type="ORF">BALCAV_0211595</name>
</gene>
<keyword evidence="1" id="KW-1005">Bacterial flagellum biogenesis</keyword>
<organism evidence="3 5">
    <name type="scientific">Alkalihalobacillus alcalophilus ATCC 27647 = CGMCC 1.3604</name>
    <dbReference type="NCBI Taxonomy" id="1218173"/>
    <lineage>
        <taxon>Bacteria</taxon>
        <taxon>Bacillati</taxon>
        <taxon>Bacillota</taxon>
        <taxon>Bacilli</taxon>
        <taxon>Bacillales</taxon>
        <taxon>Bacillaceae</taxon>
        <taxon>Alkalihalobacillus</taxon>
    </lineage>
</organism>
<keyword evidence="5" id="KW-1185">Reference proteome</keyword>
<dbReference type="EMBL" id="JALP01000220">
    <property type="protein sequence ID" value="THG89523.1"/>
    <property type="molecule type" value="Genomic_DNA"/>
</dbReference>
<reference evidence="3 5" key="1">
    <citation type="journal article" date="2014" name="Genome Announc.">
        <title>Draft Genome Sequence of Bacillus alcalophilus AV1934, a Classic Alkaliphile Isolated from Human Feces in 1934.</title>
        <authorList>
            <person name="Attie O."/>
            <person name="Jayaprakash A."/>
            <person name="Shah H."/>
            <person name="Paulsen I.T."/>
            <person name="Morino M."/>
            <person name="Takahashi Y."/>
            <person name="Narumi I."/>
            <person name="Sachidanandam R."/>
            <person name="Satoh K."/>
            <person name="Ito M."/>
            <person name="Krulwich T.A."/>
        </authorList>
    </citation>
    <scope>NUCLEOTIDE SEQUENCE [LARGE SCALE GENOMIC DNA]</scope>
    <source>
        <strain evidence="3 5">AV1934</strain>
    </source>
</reference>
<dbReference type="GO" id="GO:0044780">
    <property type="term" value="P:bacterial-type flagellum assembly"/>
    <property type="evidence" value="ECO:0007669"/>
    <property type="project" value="InterPro"/>
</dbReference>
<dbReference type="eggNOG" id="COG3418">
    <property type="taxonomic scope" value="Bacteria"/>
</dbReference>
<feature type="compositionally biased region" description="Basic and acidic residues" evidence="2">
    <location>
        <begin position="155"/>
        <end position="165"/>
    </location>
</feature>
<evidence type="ECO:0000313" key="5">
    <source>
        <dbReference type="Proteomes" id="UP000002754"/>
    </source>
</evidence>
<dbReference type="RefSeq" id="WP_040323889.1">
    <property type="nucleotide sequence ID" value="NZ_ALPT02000034.1"/>
</dbReference>
<dbReference type="OrthoDB" id="2381500at2"/>
<reference evidence="4 6" key="2">
    <citation type="submission" date="2014-01" db="EMBL/GenBank/DDBJ databases">
        <title>Draft genome sequencing of Bacillus alcalophilus CGMCC 1.3604.</title>
        <authorList>
            <person name="Yang J."/>
            <person name="Diao L."/>
            <person name="Yang S."/>
        </authorList>
    </citation>
    <scope>NUCLEOTIDE SEQUENCE [LARGE SCALE GENOMIC DNA]</scope>
    <source>
        <strain evidence="4 6">CGMCC 1.3604</strain>
    </source>
</reference>
<dbReference type="AlphaFoldDB" id="A0A094XES3"/>
<dbReference type="Pfam" id="PF05130">
    <property type="entry name" value="FlgN"/>
    <property type="match status" value="1"/>
</dbReference>
<feature type="compositionally biased region" description="Polar residues" evidence="2">
    <location>
        <begin position="143"/>
        <end position="152"/>
    </location>
</feature>
<evidence type="ECO:0000313" key="6">
    <source>
        <dbReference type="Proteomes" id="UP000297014"/>
    </source>
</evidence>
<name>A0A094XES3_ALKAL</name>
<dbReference type="SUPFAM" id="SSF140566">
    <property type="entry name" value="FlgN-like"/>
    <property type="match status" value="1"/>
</dbReference>
<evidence type="ECO:0000313" key="3">
    <source>
        <dbReference type="EMBL" id="KGA97240.1"/>
    </source>
</evidence>
<dbReference type="Proteomes" id="UP000297014">
    <property type="component" value="Unassembled WGS sequence"/>
</dbReference>
<dbReference type="InterPro" id="IPR007809">
    <property type="entry name" value="FlgN-like"/>
</dbReference>
<evidence type="ECO:0000256" key="2">
    <source>
        <dbReference type="SAM" id="MobiDB-lite"/>
    </source>
</evidence>
<comment type="caution">
    <text evidence="3">The sequence shown here is derived from an EMBL/GenBank/DDBJ whole genome shotgun (WGS) entry which is preliminary data.</text>
</comment>
<sequence length="165" mass="19290">MMIEKIKQALSQLVEVQQQLLEIAVNKTELIKENRMKDLELVVREEAKAIQKLRITEMVRVKEVKSFFETRNKPLLEPTMTDLIAEVEPSDREGLQSLQQLLLEQILELKKVNEHNEELIQESMKFVHFSLDVLSPQLSEMQYQRKPQNGNGYENGEHSIFDSRA</sequence>
<proteinExistence type="predicted"/>
<dbReference type="STRING" id="1218173.BALCAV_0211595"/>